<dbReference type="SUPFAM" id="SSF53067">
    <property type="entry name" value="Actin-like ATPase domain"/>
    <property type="match status" value="2"/>
</dbReference>
<dbReference type="Gene3D" id="3.30.420.40">
    <property type="match status" value="3"/>
</dbReference>
<keyword evidence="4 6" id="KW-0133">Cell shape</keyword>
<evidence type="ECO:0000313" key="8">
    <source>
        <dbReference type="Proteomes" id="UP000243197"/>
    </source>
</evidence>
<dbReference type="GO" id="GO:0000902">
    <property type="term" value="P:cell morphogenesis"/>
    <property type="evidence" value="ECO:0007669"/>
    <property type="project" value="InterPro"/>
</dbReference>
<dbReference type="EMBL" id="AP014564">
    <property type="protein sequence ID" value="BAV94019.1"/>
    <property type="molecule type" value="Genomic_DNA"/>
</dbReference>
<dbReference type="PANTHER" id="PTHR42749:SF1">
    <property type="entry name" value="CELL SHAPE-DETERMINING PROTEIN MREB"/>
    <property type="match status" value="1"/>
</dbReference>
<feature type="binding site" evidence="6">
    <location>
        <begin position="293"/>
        <end position="296"/>
    </location>
    <ligand>
        <name>ATP</name>
        <dbReference type="ChEBI" id="CHEBI:30616"/>
    </ligand>
</feature>
<feature type="binding site" evidence="6">
    <location>
        <begin position="17"/>
        <end position="19"/>
    </location>
    <ligand>
        <name>ATP</name>
        <dbReference type="ChEBI" id="CHEBI:30616"/>
    </ligand>
</feature>
<comment type="subunit">
    <text evidence="6">Forms polymers.</text>
</comment>
<gene>
    <name evidence="6" type="primary">mreB</name>
    <name evidence="7" type="ORF">JBKA6_0006</name>
</gene>
<dbReference type="PRINTS" id="PR01652">
    <property type="entry name" value="SHAPEPROTEIN"/>
</dbReference>
<dbReference type="RefSeq" id="WP_096684547.1">
    <property type="nucleotide sequence ID" value="NZ_AP014564.1"/>
</dbReference>
<name>A0A1J1E7W7_9FLAO</name>
<dbReference type="PANTHER" id="PTHR42749">
    <property type="entry name" value="CELL SHAPE-DETERMINING PROTEIN MREB"/>
    <property type="match status" value="1"/>
</dbReference>
<comment type="subcellular location">
    <subcellularLocation>
        <location evidence="6">Cytoplasm</location>
    </subcellularLocation>
    <text evidence="6">Membrane-associated.</text>
</comment>
<feature type="binding site" evidence="6">
    <location>
        <begin position="163"/>
        <end position="165"/>
    </location>
    <ligand>
        <name>ATP</name>
        <dbReference type="ChEBI" id="CHEBI:30616"/>
    </ligand>
</feature>
<keyword evidence="2 6" id="KW-0547">Nucleotide-binding</keyword>
<evidence type="ECO:0000256" key="1">
    <source>
        <dbReference type="ARBA" id="ARBA00022490"/>
    </source>
</evidence>
<protein>
    <recommendedName>
        <fullName evidence="6">Cell shape-determining protein MreB</fullName>
    </recommendedName>
</protein>
<dbReference type="CDD" id="cd10225">
    <property type="entry name" value="ASKHA_NBD_MreB-like"/>
    <property type="match status" value="1"/>
</dbReference>
<comment type="similarity">
    <text evidence="5 6">Belongs to the FtsA/MreB family.</text>
</comment>
<dbReference type="GO" id="GO:0008360">
    <property type="term" value="P:regulation of cell shape"/>
    <property type="evidence" value="ECO:0007669"/>
    <property type="project" value="UniProtKB-UniRule"/>
</dbReference>
<sequence>MNLFNFLLEDIAIDLGTANTLIIHKDKIVLDTPSIVAIDKTTNEVIAIGEEANIMQGKTHENIATIRPLKDGVIADFNASEFMIREMIRQIPGLKKRFFPPSLRMLICIPSGITEVEKRAVRDSAEHVNAKQVHLIYEPMAAAIGVGIDVQEAKGNMVIDIGGGTTEIAIIALGGIVCNRSIKIAGDIFNGDIAYYMREIHNLYVGEGTAERIKKTVGSAIMDLDNPPEDMNIYGRDLITGKPKEKCVSYKETVTALEKSLLRIEDAIMDALANTPPELSADIYLSGIHLAGGGALLRGLDKRIVRKTGLDVHIAEDPLRTVVRGTGIALKNIDKLKFIMS</sequence>
<dbReference type="InterPro" id="IPR056546">
    <property type="entry name" value="MreB_MamK-like"/>
</dbReference>
<dbReference type="GO" id="GO:0005737">
    <property type="term" value="C:cytoplasm"/>
    <property type="evidence" value="ECO:0007669"/>
    <property type="project" value="UniProtKB-SubCell"/>
</dbReference>
<evidence type="ECO:0000313" key="7">
    <source>
        <dbReference type="EMBL" id="BAV94019.1"/>
    </source>
</evidence>
<proteinExistence type="inferred from homology"/>
<feature type="binding site" evidence="6">
    <location>
        <begin position="211"/>
        <end position="214"/>
    </location>
    <ligand>
        <name>ATP</name>
        <dbReference type="ChEBI" id="CHEBI:30616"/>
    </ligand>
</feature>
<dbReference type="NCBIfam" id="TIGR00904">
    <property type="entry name" value="mreB"/>
    <property type="match status" value="1"/>
</dbReference>
<dbReference type="GO" id="GO:0005524">
    <property type="term" value="F:ATP binding"/>
    <property type="evidence" value="ECO:0007669"/>
    <property type="project" value="UniProtKB-KW"/>
</dbReference>
<evidence type="ECO:0000256" key="6">
    <source>
        <dbReference type="HAMAP-Rule" id="MF_02207"/>
    </source>
</evidence>
<dbReference type="OrthoDB" id="9768127at2"/>
<keyword evidence="8" id="KW-1185">Reference proteome</keyword>
<dbReference type="Proteomes" id="UP000243197">
    <property type="component" value="Chromosome"/>
</dbReference>
<organism evidence="7 8">
    <name type="scientific">Ichthyobacterium seriolicida</name>
    <dbReference type="NCBI Taxonomy" id="242600"/>
    <lineage>
        <taxon>Bacteria</taxon>
        <taxon>Pseudomonadati</taxon>
        <taxon>Bacteroidota</taxon>
        <taxon>Flavobacteriia</taxon>
        <taxon>Flavobacteriales</taxon>
        <taxon>Ichthyobacteriaceae</taxon>
        <taxon>Ichthyobacterium</taxon>
    </lineage>
</organism>
<evidence type="ECO:0000256" key="4">
    <source>
        <dbReference type="ARBA" id="ARBA00022960"/>
    </source>
</evidence>
<dbReference type="InterPro" id="IPR043129">
    <property type="entry name" value="ATPase_NBD"/>
</dbReference>
<dbReference type="InterPro" id="IPR004753">
    <property type="entry name" value="MreB"/>
</dbReference>
<evidence type="ECO:0000256" key="5">
    <source>
        <dbReference type="ARBA" id="ARBA00023458"/>
    </source>
</evidence>
<dbReference type="HAMAP" id="MF_02207">
    <property type="entry name" value="MreB"/>
    <property type="match status" value="1"/>
</dbReference>
<comment type="function">
    <text evidence="6">Forms membrane-associated dynamic filaments that are essential for cell shape determination. Acts by regulating cell wall synthesis and cell elongation, and thus cell shape. A feedback loop between cell geometry and MreB localization may maintain elongated cell shape by targeting cell wall growth to regions of negative cell wall curvature.</text>
</comment>
<dbReference type="NCBIfam" id="NF010539">
    <property type="entry name" value="PRK13927.1"/>
    <property type="match status" value="1"/>
</dbReference>
<accession>A0A1J1E7W7</accession>
<reference evidence="7 8" key="1">
    <citation type="submission" date="2014-03" db="EMBL/GenBank/DDBJ databases">
        <title>complete genome sequence of Flavobacteriaceae bacterium JBKA-6.</title>
        <authorList>
            <person name="Takano T."/>
            <person name="Nakamura Y."/>
            <person name="Takuma S."/>
            <person name="Yasuike M."/>
            <person name="Matsuyama T."/>
            <person name="Sakai T."/>
            <person name="Fujiwara A."/>
            <person name="Kimoto K."/>
            <person name="Fukuda Y."/>
            <person name="Kondo H."/>
            <person name="Hirono I."/>
            <person name="Nakayasu C."/>
        </authorList>
    </citation>
    <scope>NUCLEOTIDE SEQUENCE [LARGE SCALE GENOMIC DNA]</scope>
    <source>
        <strain evidence="7 8">JBKA-6</strain>
    </source>
</reference>
<dbReference type="KEGG" id="ise:JBKA6_0006"/>
<evidence type="ECO:0000256" key="2">
    <source>
        <dbReference type="ARBA" id="ARBA00022741"/>
    </source>
</evidence>
<keyword evidence="3 6" id="KW-0067">ATP-binding</keyword>
<dbReference type="AlphaFoldDB" id="A0A1J1E7W7"/>
<keyword evidence="1 6" id="KW-0963">Cytoplasm</keyword>
<evidence type="ECO:0000256" key="3">
    <source>
        <dbReference type="ARBA" id="ARBA00022840"/>
    </source>
</evidence>
<dbReference type="Pfam" id="PF06723">
    <property type="entry name" value="MreB_Mbl"/>
    <property type="match status" value="1"/>
</dbReference>